<proteinExistence type="predicted"/>
<evidence type="ECO:0000256" key="1">
    <source>
        <dbReference type="SAM" id="MobiDB-lite"/>
    </source>
</evidence>
<gene>
    <name evidence="2" type="ORF">ACFW6T_04845</name>
</gene>
<protein>
    <submittedName>
        <fullName evidence="2">Uncharacterized protein</fullName>
    </submittedName>
</protein>
<accession>A0ABW6GEY8</accession>
<feature type="compositionally biased region" description="Gly residues" evidence="1">
    <location>
        <begin position="48"/>
        <end position="59"/>
    </location>
</feature>
<dbReference type="RefSeq" id="WP_380320255.1">
    <property type="nucleotide sequence ID" value="NZ_JBHYPW010000011.1"/>
</dbReference>
<evidence type="ECO:0000313" key="3">
    <source>
        <dbReference type="Proteomes" id="UP001599542"/>
    </source>
</evidence>
<dbReference type="EMBL" id="JBHYPX010000005">
    <property type="protein sequence ID" value="MFE1351300.1"/>
    <property type="molecule type" value="Genomic_DNA"/>
</dbReference>
<organism evidence="2 3">
    <name type="scientific">Kitasatospora phosalacinea</name>
    <dbReference type="NCBI Taxonomy" id="2065"/>
    <lineage>
        <taxon>Bacteria</taxon>
        <taxon>Bacillati</taxon>
        <taxon>Actinomycetota</taxon>
        <taxon>Actinomycetes</taxon>
        <taxon>Kitasatosporales</taxon>
        <taxon>Streptomycetaceae</taxon>
        <taxon>Kitasatospora</taxon>
    </lineage>
</organism>
<sequence>MAVTVTVRLPAGALGPGAPAWCDRHLAARTDEPERVRRLADVLHGEYPDGGGPNGGGPNGEYPDDGAPDGPLEEVWRRHPGCAVLALRGPDGLLRVRFRGGALTLRPVGAPAAAPAALVGSLVHALLSAPVPRRGG</sequence>
<evidence type="ECO:0000313" key="2">
    <source>
        <dbReference type="EMBL" id="MFE1351300.1"/>
    </source>
</evidence>
<name>A0ABW6GEY8_9ACTN</name>
<dbReference type="Proteomes" id="UP001599542">
    <property type="component" value="Unassembled WGS sequence"/>
</dbReference>
<comment type="caution">
    <text evidence="2">The sequence shown here is derived from an EMBL/GenBank/DDBJ whole genome shotgun (WGS) entry which is preliminary data.</text>
</comment>
<keyword evidence="3" id="KW-1185">Reference proteome</keyword>
<reference evidence="2 3" key="1">
    <citation type="submission" date="2024-09" db="EMBL/GenBank/DDBJ databases">
        <title>The Natural Products Discovery Center: Release of the First 8490 Sequenced Strains for Exploring Actinobacteria Biosynthetic Diversity.</title>
        <authorList>
            <person name="Kalkreuter E."/>
            <person name="Kautsar S.A."/>
            <person name="Yang D."/>
            <person name="Bader C.D."/>
            <person name="Teijaro C.N."/>
            <person name="Fluegel L."/>
            <person name="Davis C.M."/>
            <person name="Simpson J.R."/>
            <person name="Lauterbach L."/>
            <person name="Steele A.D."/>
            <person name="Gui C."/>
            <person name="Meng S."/>
            <person name="Li G."/>
            <person name="Viehrig K."/>
            <person name="Ye F."/>
            <person name="Su P."/>
            <person name="Kiefer A.F."/>
            <person name="Nichols A."/>
            <person name="Cepeda A.J."/>
            <person name="Yan W."/>
            <person name="Fan B."/>
            <person name="Jiang Y."/>
            <person name="Adhikari A."/>
            <person name="Zheng C.-J."/>
            <person name="Schuster L."/>
            <person name="Cowan T.M."/>
            <person name="Smanski M.J."/>
            <person name="Chevrette M.G."/>
            <person name="De Carvalho L.P.S."/>
            <person name="Shen B."/>
        </authorList>
    </citation>
    <scope>NUCLEOTIDE SEQUENCE [LARGE SCALE GENOMIC DNA]</scope>
    <source>
        <strain evidence="2 3">NPDC058753</strain>
    </source>
</reference>
<feature type="region of interest" description="Disordered" evidence="1">
    <location>
        <begin position="42"/>
        <end position="74"/>
    </location>
</feature>